<reference evidence="2 3" key="1">
    <citation type="submission" date="2008-07" db="EMBL/GenBank/DDBJ databases">
        <authorList>
            <person name="El-Sayed N."/>
            <person name="Caler E."/>
            <person name="Inman J."/>
            <person name="Amedeo P."/>
            <person name="Hass B."/>
            <person name="Wortman J."/>
        </authorList>
    </citation>
    <scope>NUCLEOTIDE SEQUENCE [LARGE SCALE GENOMIC DNA]</scope>
    <source>
        <strain evidence="3">ATCC 50983 / TXsc</strain>
    </source>
</reference>
<evidence type="ECO:0000313" key="2">
    <source>
        <dbReference type="EMBL" id="EER04621.1"/>
    </source>
</evidence>
<dbReference type="EMBL" id="GG681416">
    <property type="protein sequence ID" value="EER04621.1"/>
    <property type="molecule type" value="Genomic_DNA"/>
</dbReference>
<feature type="compositionally biased region" description="Basic and acidic residues" evidence="1">
    <location>
        <begin position="149"/>
        <end position="164"/>
    </location>
</feature>
<protein>
    <submittedName>
        <fullName evidence="2">Uncharacterized protein</fullName>
    </submittedName>
</protein>
<sequence>MKQPAESSPTPTPATTAAFTPEPRPTPIDLVALSKGEREELVIAETPEAAHSTTVTLHMEGEVEGSPVALTTEQATSKVEEAHVAFTTKVATLETEGSAVDLTTEQKPPVTRNASPEVADKQVTEIIVEVEKDTMKEASTKTAAVSSEQTERLMEALEHTEEGG</sequence>
<dbReference type="RefSeq" id="XP_002772805.1">
    <property type="nucleotide sequence ID" value="XM_002772759.1"/>
</dbReference>
<dbReference type="InParanoid" id="C5LFA6"/>
<dbReference type="GeneID" id="9037674"/>
<name>C5LFA6_PERM5</name>
<proteinExistence type="predicted"/>
<evidence type="ECO:0000256" key="1">
    <source>
        <dbReference type="SAM" id="MobiDB-lite"/>
    </source>
</evidence>
<accession>C5LFA6</accession>
<feature type="region of interest" description="Disordered" evidence="1">
    <location>
        <begin position="1"/>
        <end position="28"/>
    </location>
</feature>
<dbReference type="Proteomes" id="UP000007800">
    <property type="component" value="Unassembled WGS sequence"/>
</dbReference>
<evidence type="ECO:0000313" key="3">
    <source>
        <dbReference type="Proteomes" id="UP000007800"/>
    </source>
</evidence>
<organism evidence="3">
    <name type="scientific">Perkinsus marinus (strain ATCC 50983 / TXsc)</name>
    <dbReference type="NCBI Taxonomy" id="423536"/>
    <lineage>
        <taxon>Eukaryota</taxon>
        <taxon>Sar</taxon>
        <taxon>Alveolata</taxon>
        <taxon>Perkinsozoa</taxon>
        <taxon>Perkinsea</taxon>
        <taxon>Perkinsida</taxon>
        <taxon>Perkinsidae</taxon>
        <taxon>Perkinsus</taxon>
    </lineage>
</organism>
<feature type="region of interest" description="Disordered" evidence="1">
    <location>
        <begin position="138"/>
        <end position="164"/>
    </location>
</feature>
<keyword evidence="3" id="KW-1185">Reference proteome</keyword>
<feature type="compositionally biased region" description="Low complexity" evidence="1">
    <location>
        <begin position="1"/>
        <end position="21"/>
    </location>
</feature>
<gene>
    <name evidence="2" type="ORF">Pmar_PMAR019655</name>
</gene>
<dbReference type="AlphaFoldDB" id="C5LFA6"/>